<dbReference type="RefSeq" id="WP_279527212.1">
    <property type="nucleotide sequence ID" value="NZ_CP122312.1"/>
</dbReference>
<evidence type="ECO:0000313" key="3">
    <source>
        <dbReference type="Proteomes" id="UP001596447"/>
    </source>
</evidence>
<gene>
    <name evidence="2" type="ORF">ACFQJ9_13590</name>
</gene>
<evidence type="ECO:0000256" key="1">
    <source>
        <dbReference type="SAM" id="Phobius"/>
    </source>
</evidence>
<accession>A0ABD5Z573</accession>
<evidence type="ECO:0000313" key="2">
    <source>
        <dbReference type="EMBL" id="MFC7200432.1"/>
    </source>
</evidence>
<keyword evidence="1" id="KW-1133">Transmembrane helix</keyword>
<dbReference type="Proteomes" id="UP001596447">
    <property type="component" value="Unassembled WGS sequence"/>
</dbReference>
<dbReference type="EMBL" id="JBHTAR010000011">
    <property type="protein sequence ID" value="MFC7200432.1"/>
    <property type="molecule type" value="Genomic_DNA"/>
</dbReference>
<comment type="caution">
    <text evidence="2">The sequence shown here is derived from an EMBL/GenBank/DDBJ whole genome shotgun (WGS) entry which is preliminary data.</text>
</comment>
<feature type="transmembrane region" description="Helical" evidence="1">
    <location>
        <begin position="55"/>
        <end position="72"/>
    </location>
</feature>
<name>A0ABD5Z573_9EURY</name>
<evidence type="ECO:0008006" key="4">
    <source>
        <dbReference type="Google" id="ProtNLM"/>
    </source>
</evidence>
<sequence length="81" mass="8491">MSSEPPTECPHCGAVGEMQPQYATGAGWRVSDYRCRACGERVEASATRTDHTRTVALAAVGLAAVAAVVAVLRRLGRSSSE</sequence>
<dbReference type="AlphaFoldDB" id="A0ABD5Z573"/>
<keyword evidence="1" id="KW-0472">Membrane</keyword>
<organism evidence="2 3">
    <name type="scientific">Halospeciosus flavus</name>
    <dbReference type="NCBI Taxonomy" id="3032283"/>
    <lineage>
        <taxon>Archaea</taxon>
        <taxon>Methanobacteriati</taxon>
        <taxon>Methanobacteriota</taxon>
        <taxon>Stenosarchaea group</taxon>
        <taxon>Halobacteria</taxon>
        <taxon>Halobacteriales</taxon>
        <taxon>Halobacteriaceae</taxon>
        <taxon>Halospeciosus</taxon>
    </lineage>
</organism>
<proteinExistence type="predicted"/>
<keyword evidence="1" id="KW-0812">Transmembrane</keyword>
<reference evidence="2 3" key="1">
    <citation type="journal article" date="2019" name="Int. J. Syst. Evol. Microbiol.">
        <title>The Global Catalogue of Microorganisms (GCM) 10K type strain sequencing project: providing services to taxonomists for standard genome sequencing and annotation.</title>
        <authorList>
            <consortium name="The Broad Institute Genomics Platform"/>
            <consortium name="The Broad Institute Genome Sequencing Center for Infectious Disease"/>
            <person name="Wu L."/>
            <person name="Ma J."/>
        </authorList>
    </citation>
    <scope>NUCLEOTIDE SEQUENCE [LARGE SCALE GENOMIC DNA]</scope>
    <source>
        <strain evidence="2 3">XZGYJ-43</strain>
    </source>
</reference>
<keyword evidence="3" id="KW-1185">Reference proteome</keyword>
<protein>
    <recommendedName>
        <fullName evidence="4">C2H2-type domain-containing protein</fullName>
    </recommendedName>
</protein>